<comment type="subcellular location">
    <subcellularLocation>
        <location evidence="2">Endoplasmic reticulum-Golgi intermediate compartment membrane</location>
        <topology evidence="2">Multi-pass membrane protein</topology>
    </subcellularLocation>
    <subcellularLocation>
        <location evidence="1">Golgi apparatus</location>
        <location evidence="1">cis-Golgi network membrane</location>
        <topology evidence="1">Multi-pass membrane protein</topology>
    </subcellularLocation>
</comment>
<dbReference type="GO" id="GO:0000139">
    <property type="term" value="C:Golgi membrane"/>
    <property type="evidence" value="ECO:0007669"/>
    <property type="project" value="TreeGrafter"/>
</dbReference>
<dbReference type="GO" id="GO:0030134">
    <property type="term" value="C:COPII-coated ER to Golgi transport vesicle"/>
    <property type="evidence" value="ECO:0007669"/>
    <property type="project" value="TreeGrafter"/>
</dbReference>
<dbReference type="EMBL" id="CAXITT010000660">
    <property type="protein sequence ID" value="CAL1544931.1"/>
    <property type="molecule type" value="Genomic_DNA"/>
</dbReference>
<reference evidence="11 12" key="1">
    <citation type="submission" date="2024-04" db="EMBL/GenBank/DDBJ databases">
        <authorList>
            <consortium name="Genoscope - CEA"/>
            <person name="William W."/>
        </authorList>
    </citation>
    <scope>NUCLEOTIDE SEQUENCE [LARGE SCALE GENOMIC DNA]</scope>
</reference>
<feature type="transmembrane region" description="Helical" evidence="8">
    <location>
        <begin position="351"/>
        <end position="372"/>
    </location>
</feature>
<accession>A0AAV2IGZ7</accession>
<dbReference type="PANTHER" id="PTHR10984:SF25">
    <property type="entry name" value="ENDOPLASMIC RETICULUM-GOLGI INTERMEDIATE COMPARTMENT PROTEIN 3"/>
    <property type="match status" value="1"/>
</dbReference>
<dbReference type="Proteomes" id="UP001497497">
    <property type="component" value="Unassembled WGS sequence"/>
</dbReference>
<evidence type="ECO:0000256" key="7">
    <source>
        <dbReference type="ARBA" id="ARBA00040493"/>
    </source>
</evidence>
<evidence type="ECO:0000256" key="4">
    <source>
        <dbReference type="ARBA" id="ARBA00022692"/>
    </source>
</evidence>
<keyword evidence="4 8" id="KW-0812">Transmembrane</keyword>
<evidence type="ECO:0000313" key="12">
    <source>
        <dbReference type="Proteomes" id="UP001497497"/>
    </source>
</evidence>
<dbReference type="Pfam" id="PF07970">
    <property type="entry name" value="COPIIcoated_ERV"/>
    <property type="match status" value="1"/>
</dbReference>
<proteinExistence type="inferred from homology"/>
<dbReference type="InterPro" id="IPR039542">
    <property type="entry name" value="Erv_N"/>
</dbReference>
<evidence type="ECO:0000259" key="10">
    <source>
        <dbReference type="Pfam" id="PF13850"/>
    </source>
</evidence>
<evidence type="ECO:0000256" key="1">
    <source>
        <dbReference type="ARBA" id="ARBA00004257"/>
    </source>
</evidence>
<evidence type="ECO:0000259" key="9">
    <source>
        <dbReference type="Pfam" id="PF07970"/>
    </source>
</evidence>
<keyword evidence="5 8" id="KW-1133">Transmembrane helix</keyword>
<dbReference type="GO" id="GO:0006890">
    <property type="term" value="P:retrograde vesicle-mediated transport, Golgi to endoplasmic reticulum"/>
    <property type="evidence" value="ECO:0007669"/>
    <property type="project" value="TreeGrafter"/>
</dbReference>
<evidence type="ECO:0000313" key="11">
    <source>
        <dbReference type="EMBL" id="CAL1544931.1"/>
    </source>
</evidence>
<feature type="transmembrane region" description="Helical" evidence="8">
    <location>
        <begin position="27"/>
        <end position="46"/>
    </location>
</feature>
<gene>
    <name evidence="11" type="ORF">GSLYS_00018414001</name>
</gene>
<dbReference type="AlphaFoldDB" id="A0AAV2IGZ7"/>
<dbReference type="GO" id="GO:0005789">
    <property type="term" value="C:endoplasmic reticulum membrane"/>
    <property type="evidence" value="ECO:0007669"/>
    <property type="project" value="TreeGrafter"/>
</dbReference>
<dbReference type="InterPro" id="IPR045888">
    <property type="entry name" value="Erv"/>
</dbReference>
<evidence type="ECO:0000256" key="6">
    <source>
        <dbReference type="ARBA" id="ARBA00023136"/>
    </source>
</evidence>
<dbReference type="GO" id="GO:0006888">
    <property type="term" value="P:endoplasmic reticulum to Golgi vesicle-mediated transport"/>
    <property type="evidence" value="ECO:0007669"/>
    <property type="project" value="TreeGrafter"/>
</dbReference>
<organism evidence="11 12">
    <name type="scientific">Lymnaea stagnalis</name>
    <name type="common">Great pond snail</name>
    <name type="synonym">Helix stagnalis</name>
    <dbReference type="NCBI Taxonomy" id="6523"/>
    <lineage>
        <taxon>Eukaryota</taxon>
        <taxon>Metazoa</taxon>
        <taxon>Spiralia</taxon>
        <taxon>Lophotrochozoa</taxon>
        <taxon>Mollusca</taxon>
        <taxon>Gastropoda</taxon>
        <taxon>Heterobranchia</taxon>
        <taxon>Euthyneura</taxon>
        <taxon>Panpulmonata</taxon>
        <taxon>Hygrophila</taxon>
        <taxon>Lymnaeoidea</taxon>
        <taxon>Lymnaeidae</taxon>
        <taxon>Lymnaea</taxon>
    </lineage>
</organism>
<protein>
    <recommendedName>
        <fullName evidence="7">Endoplasmic reticulum-Golgi intermediate compartment protein 3</fullName>
    </recommendedName>
</protein>
<evidence type="ECO:0000256" key="2">
    <source>
        <dbReference type="ARBA" id="ARBA00004457"/>
    </source>
</evidence>
<comment type="similarity">
    <text evidence="3">Belongs to the ERGIC family.</text>
</comment>
<evidence type="ECO:0000256" key="5">
    <source>
        <dbReference type="ARBA" id="ARBA00022989"/>
    </source>
</evidence>
<dbReference type="GO" id="GO:0033116">
    <property type="term" value="C:endoplasmic reticulum-Golgi intermediate compartment membrane"/>
    <property type="evidence" value="ECO:0007669"/>
    <property type="project" value="UniProtKB-SubCell"/>
</dbReference>
<dbReference type="Pfam" id="PF13850">
    <property type="entry name" value="ERGIC_N"/>
    <property type="match status" value="1"/>
</dbReference>
<feature type="domain" description="Endoplasmic reticulum vesicle transporter N-terminal" evidence="10">
    <location>
        <begin position="10"/>
        <end position="99"/>
    </location>
</feature>
<keyword evidence="12" id="KW-1185">Reference proteome</keyword>
<evidence type="ECO:0000256" key="3">
    <source>
        <dbReference type="ARBA" id="ARBA00005648"/>
    </source>
</evidence>
<name>A0AAV2IGZ7_LYMST</name>
<sequence length="393" mass="44308">MQAKGIFEKLKRFDAYPKTLEDFRVKTYGGATVTIISGVLMFILFVSELNYYLTLEIQPELFVDTSRGQKLRINIDIVFPRMACGYLSLDAMDVSGATQIDIEANLFKARLDLDGNTISDTPEPQSKLYLNFQIPYVVFCQAEVAPLDPSRCESCYGAENSEQKCCNSCEDVREAYRKKGWALQDPDAIEQCKREGWAEKMDAQKNEGCKLYGYLEVNKVGGNFHIAPGKSFQQKHVHVHDLQSFSGQKFNVTHRINHLSFGNDYPGIINPLDATFQVVDSFQMMYQYFIKIVPTTYSKVGGETLYTNQYSVTKHSKTTGGMMGDSGLPGVFFSYELSPLMVKYTEKQRSFLHFLTEVCAIIGGIFTVASLIDSFIYHSSRVIAKKIELGKAS</sequence>
<evidence type="ECO:0000256" key="8">
    <source>
        <dbReference type="SAM" id="Phobius"/>
    </source>
</evidence>
<comment type="caution">
    <text evidence="11">The sequence shown here is derived from an EMBL/GenBank/DDBJ whole genome shotgun (WGS) entry which is preliminary data.</text>
</comment>
<keyword evidence="6 8" id="KW-0472">Membrane</keyword>
<feature type="domain" description="Endoplasmic reticulum vesicle transporter C-terminal" evidence="9">
    <location>
        <begin position="155"/>
        <end position="373"/>
    </location>
</feature>
<dbReference type="PANTHER" id="PTHR10984">
    <property type="entry name" value="ENDOPLASMIC RETICULUM-GOLGI INTERMEDIATE COMPARTMENT PROTEIN"/>
    <property type="match status" value="1"/>
</dbReference>
<dbReference type="InterPro" id="IPR012936">
    <property type="entry name" value="Erv_C"/>
</dbReference>